<name>A0ABY2SHS4_9HYPH</name>
<keyword evidence="2" id="KW-0805">Transcription regulation</keyword>
<dbReference type="InterPro" id="IPR000847">
    <property type="entry name" value="LysR_HTH_N"/>
</dbReference>
<evidence type="ECO:0000259" key="6">
    <source>
        <dbReference type="PROSITE" id="PS50931"/>
    </source>
</evidence>
<feature type="domain" description="HTH lysR-type" evidence="6">
    <location>
        <begin position="1"/>
        <end position="58"/>
    </location>
</feature>
<evidence type="ECO:0000256" key="2">
    <source>
        <dbReference type="ARBA" id="ARBA00023015"/>
    </source>
</evidence>
<dbReference type="PRINTS" id="PR00039">
    <property type="entry name" value="HTHLYSR"/>
</dbReference>
<dbReference type="PANTHER" id="PTHR30346:SF26">
    <property type="entry name" value="HYDROGEN PEROXIDE-INDUCIBLE GENES ACTIVATOR"/>
    <property type="match status" value="1"/>
</dbReference>
<dbReference type="Gene3D" id="3.40.190.10">
    <property type="entry name" value="Periplasmic binding protein-like II"/>
    <property type="match status" value="2"/>
</dbReference>
<sequence length="317" mass="36353">MNIRDLEYLVALAEKRHFQRAADACNVSQPTLSAQIRKLEDELGLRLLERTTRKVHFTQNGLQLVEQTKAVLRELKALRSLATLQKDVMQGPTNIGIIPTIAPYLIPLISPVICQKFPNLDLYLHEEQTHQLLAMLEAGKIECAIMAMVRETSQFAELPLYEEPFLLAVTRDHPLAQETAVDMHKLAGNKLIMLNQGNCLRWQAMRYCYQFDAEEDTRFAATNLETLRTMIACNGGMTFMPKLAVRRDDRCVYLPCVNPEPKRTIVMVFRHGNSMRSRYEQLRKEIARHMKPILEQNIVHAPAMPAVKNWSDCNEPD</sequence>
<dbReference type="InterPro" id="IPR005119">
    <property type="entry name" value="LysR_subst-bd"/>
</dbReference>
<keyword evidence="5" id="KW-0804">Transcription</keyword>
<organism evidence="7 8">
    <name type="scientific">Martelella alba</name>
    <dbReference type="NCBI Taxonomy" id="2590451"/>
    <lineage>
        <taxon>Bacteria</taxon>
        <taxon>Pseudomonadati</taxon>
        <taxon>Pseudomonadota</taxon>
        <taxon>Alphaproteobacteria</taxon>
        <taxon>Hyphomicrobiales</taxon>
        <taxon>Aurantimonadaceae</taxon>
        <taxon>Martelella</taxon>
    </lineage>
</organism>
<evidence type="ECO:0000313" key="7">
    <source>
        <dbReference type="EMBL" id="TKI04576.1"/>
    </source>
</evidence>
<dbReference type="PANTHER" id="PTHR30346">
    <property type="entry name" value="TRANSCRIPTIONAL DUAL REGULATOR HCAR-RELATED"/>
    <property type="match status" value="1"/>
</dbReference>
<dbReference type="SUPFAM" id="SSF53850">
    <property type="entry name" value="Periplasmic binding protein-like II"/>
    <property type="match status" value="1"/>
</dbReference>
<proteinExistence type="inferred from homology"/>
<evidence type="ECO:0000256" key="1">
    <source>
        <dbReference type="ARBA" id="ARBA00009437"/>
    </source>
</evidence>
<dbReference type="SUPFAM" id="SSF46785">
    <property type="entry name" value="Winged helix' DNA-binding domain"/>
    <property type="match status" value="1"/>
</dbReference>
<dbReference type="InterPro" id="IPR036388">
    <property type="entry name" value="WH-like_DNA-bd_sf"/>
</dbReference>
<keyword evidence="3 7" id="KW-0238">DNA-binding</keyword>
<dbReference type="GO" id="GO:0003677">
    <property type="term" value="F:DNA binding"/>
    <property type="evidence" value="ECO:0007669"/>
    <property type="project" value="UniProtKB-KW"/>
</dbReference>
<dbReference type="Proteomes" id="UP000305202">
    <property type="component" value="Unassembled WGS sequence"/>
</dbReference>
<protein>
    <submittedName>
        <fullName evidence="7">DNA-binding transcriptional regulator OxyR</fullName>
    </submittedName>
</protein>
<dbReference type="Pfam" id="PF03466">
    <property type="entry name" value="LysR_substrate"/>
    <property type="match status" value="1"/>
</dbReference>
<evidence type="ECO:0000313" key="8">
    <source>
        <dbReference type="Proteomes" id="UP000305202"/>
    </source>
</evidence>
<dbReference type="Pfam" id="PF00126">
    <property type="entry name" value="HTH_1"/>
    <property type="match status" value="1"/>
</dbReference>
<evidence type="ECO:0000256" key="5">
    <source>
        <dbReference type="ARBA" id="ARBA00023163"/>
    </source>
</evidence>
<reference evidence="7 8" key="1">
    <citation type="submission" date="2019-04" db="EMBL/GenBank/DDBJ databases">
        <authorList>
            <person name="Li M."/>
            <person name="Gao C."/>
        </authorList>
    </citation>
    <scope>NUCLEOTIDE SEQUENCE [LARGE SCALE GENOMIC DNA]</scope>
    <source>
        <strain evidence="7 8">BGMRC 2031</strain>
    </source>
</reference>
<dbReference type="InterPro" id="IPR036390">
    <property type="entry name" value="WH_DNA-bd_sf"/>
</dbReference>
<dbReference type="NCBIfam" id="NF008361">
    <property type="entry name" value="PRK11151.1"/>
    <property type="match status" value="1"/>
</dbReference>
<accession>A0ABY2SHS4</accession>
<dbReference type="PROSITE" id="PS50931">
    <property type="entry name" value="HTH_LYSR"/>
    <property type="match status" value="1"/>
</dbReference>
<dbReference type="Gene3D" id="1.10.10.10">
    <property type="entry name" value="Winged helix-like DNA-binding domain superfamily/Winged helix DNA-binding domain"/>
    <property type="match status" value="1"/>
</dbReference>
<dbReference type="EMBL" id="SZPQ01000027">
    <property type="protein sequence ID" value="TKI04576.1"/>
    <property type="molecule type" value="Genomic_DNA"/>
</dbReference>
<comment type="caution">
    <text evidence="7">The sequence shown here is derived from an EMBL/GenBank/DDBJ whole genome shotgun (WGS) entry which is preliminary data.</text>
</comment>
<evidence type="ECO:0000256" key="3">
    <source>
        <dbReference type="ARBA" id="ARBA00023125"/>
    </source>
</evidence>
<keyword evidence="4" id="KW-0010">Activator</keyword>
<comment type="similarity">
    <text evidence="1">Belongs to the LysR transcriptional regulatory family.</text>
</comment>
<dbReference type="RefSeq" id="WP_136991425.1">
    <property type="nucleotide sequence ID" value="NZ_SZPQ01000027.1"/>
</dbReference>
<evidence type="ECO:0000256" key="4">
    <source>
        <dbReference type="ARBA" id="ARBA00023159"/>
    </source>
</evidence>
<gene>
    <name evidence="7" type="primary">oxyR</name>
    <name evidence="7" type="ORF">FCN80_17315</name>
</gene>
<dbReference type="CDD" id="cd08411">
    <property type="entry name" value="PBP2_OxyR"/>
    <property type="match status" value="1"/>
</dbReference>
<keyword evidence="8" id="KW-1185">Reference proteome</keyword>